<protein>
    <submittedName>
        <fullName evidence="1 2">Deoxyribose-phosphate aldolase</fullName>
    </submittedName>
</protein>
<name>A0A084VYY8_ANOSI</name>
<evidence type="ECO:0000313" key="2">
    <source>
        <dbReference type="EnsemblMetazoa" id="ASIC010989-PA"/>
    </source>
</evidence>
<accession>A0A084VYY8</accession>
<dbReference type="EnsemblMetazoa" id="ASIC010989-RA">
    <property type="protein sequence ID" value="ASIC010989-PA"/>
    <property type="gene ID" value="ASIC010989"/>
</dbReference>
<evidence type="ECO:0000313" key="3">
    <source>
        <dbReference type="Proteomes" id="UP000030765"/>
    </source>
</evidence>
<organism evidence="1">
    <name type="scientific">Anopheles sinensis</name>
    <name type="common">Mosquito</name>
    <dbReference type="NCBI Taxonomy" id="74873"/>
    <lineage>
        <taxon>Eukaryota</taxon>
        <taxon>Metazoa</taxon>
        <taxon>Ecdysozoa</taxon>
        <taxon>Arthropoda</taxon>
        <taxon>Hexapoda</taxon>
        <taxon>Insecta</taxon>
        <taxon>Pterygota</taxon>
        <taxon>Neoptera</taxon>
        <taxon>Endopterygota</taxon>
        <taxon>Diptera</taxon>
        <taxon>Nematocera</taxon>
        <taxon>Culicoidea</taxon>
        <taxon>Culicidae</taxon>
        <taxon>Anophelinae</taxon>
        <taxon>Anopheles</taxon>
    </lineage>
</organism>
<keyword evidence="3" id="KW-1185">Reference proteome</keyword>
<dbReference type="Proteomes" id="UP000030765">
    <property type="component" value="Unassembled WGS sequence"/>
</dbReference>
<gene>
    <name evidence="1" type="ORF">ZHAS_00010989</name>
</gene>
<sequence>MAPSDPTRPFNSDPIECTIRYGFSIFRFRQRSVPDLDGIGRLISVGSPELGATGVASHIPWETGRRDRAPTPFYFRAKNRTALAANGHFRSSAVKLGENASKLLPNHYE</sequence>
<dbReference type="VEuPathDB" id="VectorBase:ASIC010989"/>
<dbReference type="EMBL" id="ATLV01018573">
    <property type="status" value="NOT_ANNOTATED_CDS"/>
    <property type="molecule type" value="Genomic_DNA"/>
</dbReference>
<dbReference type="AlphaFoldDB" id="A0A084VYY8"/>
<evidence type="ECO:0000313" key="1">
    <source>
        <dbReference type="EMBL" id="KFB43182.1"/>
    </source>
</evidence>
<reference evidence="2" key="2">
    <citation type="submission" date="2020-05" db="UniProtKB">
        <authorList>
            <consortium name="EnsemblMetazoa"/>
        </authorList>
    </citation>
    <scope>IDENTIFICATION</scope>
</reference>
<proteinExistence type="predicted"/>
<dbReference type="EMBL" id="KE525238">
    <property type="protein sequence ID" value="KFB43182.1"/>
    <property type="molecule type" value="Genomic_DNA"/>
</dbReference>
<reference evidence="1 3" key="1">
    <citation type="journal article" date="2014" name="BMC Genomics">
        <title>Genome sequence of Anopheles sinensis provides insight into genetics basis of mosquito competence for malaria parasites.</title>
        <authorList>
            <person name="Zhou D."/>
            <person name="Zhang D."/>
            <person name="Ding G."/>
            <person name="Shi L."/>
            <person name="Hou Q."/>
            <person name="Ye Y."/>
            <person name="Xu Y."/>
            <person name="Zhou H."/>
            <person name="Xiong C."/>
            <person name="Li S."/>
            <person name="Yu J."/>
            <person name="Hong S."/>
            <person name="Yu X."/>
            <person name="Zou P."/>
            <person name="Chen C."/>
            <person name="Chang X."/>
            <person name="Wang W."/>
            <person name="Lv Y."/>
            <person name="Sun Y."/>
            <person name="Ma L."/>
            <person name="Shen B."/>
            <person name="Zhu C."/>
        </authorList>
    </citation>
    <scope>NUCLEOTIDE SEQUENCE [LARGE SCALE GENOMIC DNA]</scope>
</reference>